<sequence length="62" mass="6356">MNGPEITLEVAPELRLFVPHDRRGGPTPLVTDGSSTLGHVIESLGVPLTEAGTLLVNGGPVA</sequence>
<reference evidence="2" key="1">
    <citation type="submission" date="2020-01" db="EMBL/GenBank/DDBJ databases">
        <title>Insect and environment-associated Actinomycetes.</title>
        <authorList>
            <person name="Currrie C."/>
            <person name="Chevrette M."/>
            <person name="Carlson C."/>
            <person name="Stubbendieck R."/>
            <person name="Wendt-Pienkowski E."/>
        </authorList>
    </citation>
    <scope>NUCLEOTIDE SEQUENCE</scope>
    <source>
        <strain evidence="2">SID7499</strain>
    </source>
</reference>
<dbReference type="InterPro" id="IPR027798">
    <property type="entry name" value="Ub_Mut7C"/>
</dbReference>
<gene>
    <name evidence="2" type="ORF">G3M58_41490</name>
</gene>
<accession>A0A6G3X548</accession>
<comment type="caution">
    <text evidence="2">The sequence shown here is derived from an EMBL/GenBank/DDBJ whole genome shotgun (WGS) entry which is preliminary data.</text>
</comment>
<dbReference type="Pfam" id="PF14451">
    <property type="entry name" value="Ub-Mut7C"/>
    <property type="match status" value="1"/>
</dbReference>
<evidence type="ECO:0000313" key="2">
    <source>
        <dbReference type="EMBL" id="NEE12916.1"/>
    </source>
</evidence>
<proteinExistence type="predicted"/>
<protein>
    <recommendedName>
        <fullName evidence="1">Ubiquitin Mut7-C domain-containing protein</fullName>
    </recommendedName>
</protein>
<feature type="domain" description="Ubiquitin Mut7-C" evidence="1">
    <location>
        <begin position="4"/>
        <end position="61"/>
    </location>
</feature>
<name>A0A6G3X548_9ACTN</name>
<evidence type="ECO:0000259" key="1">
    <source>
        <dbReference type="Pfam" id="PF14451"/>
    </source>
</evidence>
<feature type="non-terminal residue" evidence="2">
    <location>
        <position position="62"/>
    </location>
</feature>
<dbReference type="EMBL" id="JAAGMN010004303">
    <property type="protein sequence ID" value="NEE12916.1"/>
    <property type="molecule type" value="Genomic_DNA"/>
</dbReference>
<dbReference type="AlphaFoldDB" id="A0A6G3X548"/>
<organism evidence="2">
    <name type="scientific">Streptomyces sp. SID7499</name>
    <dbReference type="NCBI Taxonomy" id="2706086"/>
    <lineage>
        <taxon>Bacteria</taxon>
        <taxon>Bacillati</taxon>
        <taxon>Actinomycetota</taxon>
        <taxon>Actinomycetes</taxon>
        <taxon>Kitasatosporales</taxon>
        <taxon>Streptomycetaceae</taxon>
        <taxon>Streptomyces</taxon>
    </lineage>
</organism>